<name>A0A0G1DMZ7_9BACT</name>
<dbReference type="AlphaFoldDB" id="A0A0G1DMZ7"/>
<organism evidence="2 3">
    <name type="scientific">Candidatus Magasanikbacteria bacterium GW2011_GWE2_42_7</name>
    <dbReference type="NCBI Taxonomy" id="1619052"/>
    <lineage>
        <taxon>Bacteria</taxon>
        <taxon>Candidatus Magasanikiibacteriota</taxon>
    </lineage>
</organism>
<gene>
    <name evidence="2" type="ORF">UV42_C0012G0018</name>
</gene>
<evidence type="ECO:0000313" key="3">
    <source>
        <dbReference type="Proteomes" id="UP000033867"/>
    </source>
</evidence>
<feature type="region of interest" description="Disordered" evidence="1">
    <location>
        <begin position="1"/>
        <end position="32"/>
    </location>
</feature>
<reference evidence="2 3" key="1">
    <citation type="journal article" date="2015" name="Nature">
        <title>rRNA introns, odd ribosomes, and small enigmatic genomes across a large radiation of phyla.</title>
        <authorList>
            <person name="Brown C.T."/>
            <person name="Hug L.A."/>
            <person name="Thomas B.C."/>
            <person name="Sharon I."/>
            <person name="Castelle C.J."/>
            <person name="Singh A."/>
            <person name="Wilkins M.J."/>
            <person name="Williams K.H."/>
            <person name="Banfield J.F."/>
        </authorList>
    </citation>
    <scope>NUCLEOTIDE SEQUENCE [LARGE SCALE GENOMIC DNA]</scope>
</reference>
<protein>
    <submittedName>
        <fullName evidence="2">Uncharacterized protein</fullName>
    </submittedName>
</protein>
<sequence length="67" mass="7841">MSRDIQQQSTEAESDSHELPTREQAPDPMESAYQEIAALLEDAPEALTQERKIFQNFKLQWRILSHR</sequence>
<dbReference type="Proteomes" id="UP000033867">
    <property type="component" value="Unassembled WGS sequence"/>
</dbReference>
<evidence type="ECO:0000313" key="2">
    <source>
        <dbReference type="EMBL" id="KKS72191.1"/>
    </source>
</evidence>
<feature type="compositionally biased region" description="Basic and acidic residues" evidence="1">
    <location>
        <begin position="14"/>
        <end position="25"/>
    </location>
</feature>
<dbReference type="EMBL" id="LCEK01000012">
    <property type="protein sequence ID" value="KKS72191.1"/>
    <property type="molecule type" value="Genomic_DNA"/>
</dbReference>
<proteinExistence type="predicted"/>
<comment type="caution">
    <text evidence="2">The sequence shown here is derived from an EMBL/GenBank/DDBJ whole genome shotgun (WGS) entry which is preliminary data.</text>
</comment>
<feature type="compositionally biased region" description="Polar residues" evidence="1">
    <location>
        <begin position="1"/>
        <end position="11"/>
    </location>
</feature>
<evidence type="ECO:0000256" key="1">
    <source>
        <dbReference type="SAM" id="MobiDB-lite"/>
    </source>
</evidence>
<accession>A0A0G1DMZ7</accession>